<name>A0AAD9PWA6_ACRCE</name>
<reference evidence="7" key="2">
    <citation type="journal article" date="2023" name="Science">
        <title>Genomic signatures of disease resistance in endangered staghorn corals.</title>
        <authorList>
            <person name="Vollmer S.V."/>
            <person name="Selwyn J.D."/>
            <person name="Despard B.A."/>
            <person name="Roesel C.L."/>
        </authorList>
    </citation>
    <scope>NUCLEOTIDE SEQUENCE</scope>
    <source>
        <strain evidence="7">K2</strain>
    </source>
</reference>
<feature type="signal peptide" evidence="6">
    <location>
        <begin position="1"/>
        <end position="26"/>
    </location>
</feature>
<comment type="caution">
    <text evidence="7">The sequence shown here is derived from an EMBL/GenBank/DDBJ whole genome shotgun (WGS) entry which is preliminary data.</text>
</comment>
<evidence type="ECO:0000256" key="4">
    <source>
        <dbReference type="ARBA" id="ARBA00022989"/>
    </source>
</evidence>
<keyword evidence="5" id="KW-0472">Membrane</keyword>
<evidence type="ECO:0000256" key="3">
    <source>
        <dbReference type="ARBA" id="ARBA00022729"/>
    </source>
</evidence>
<reference evidence="7" key="1">
    <citation type="journal article" date="2023" name="G3 (Bethesda)">
        <title>Whole genome assembly and annotation of the endangered Caribbean coral Acropora cervicornis.</title>
        <authorList>
            <person name="Selwyn J.D."/>
            <person name="Vollmer S.V."/>
        </authorList>
    </citation>
    <scope>NUCLEOTIDE SEQUENCE</scope>
    <source>
        <strain evidence="7">K2</strain>
    </source>
</reference>
<protein>
    <submittedName>
        <fullName evidence="7">Uncharacterized protein</fullName>
    </submittedName>
</protein>
<keyword evidence="8" id="KW-1185">Reference proteome</keyword>
<evidence type="ECO:0000256" key="5">
    <source>
        <dbReference type="ARBA" id="ARBA00023136"/>
    </source>
</evidence>
<evidence type="ECO:0000256" key="1">
    <source>
        <dbReference type="ARBA" id="ARBA00004167"/>
    </source>
</evidence>
<keyword evidence="2" id="KW-0812">Transmembrane</keyword>
<dbReference type="PANTHER" id="PTHR16059:SF25">
    <property type="entry name" value="LYSOZYME"/>
    <property type="match status" value="1"/>
</dbReference>
<gene>
    <name evidence="7" type="ORF">P5673_029134</name>
</gene>
<dbReference type="EMBL" id="JARQWQ010000113">
    <property type="protein sequence ID" value="KAK2550257.1"/>
    <property type="molecule type" value="Genomic_DNA"/>
</dbReference>
<keyword evidence="3 6" id="KW-0732">Signal</keyword>
<evidence type="ECO:0000313" key="7">
    <source>
        <dbReference type="EMBL" id="KAK2550257.1"/>
    </source>
</evidence>
<dbReference type="GO" id="GO:0016020">
    <property type="term" value="C:membrane"/>
    <property type="evidence" value="ECO:0007669"/>
    <property type="project" value="UniProtKB-SubCell"/>
</dbReference>
<dbReference type="PANTHER" id="PTHR16059">
    <property type="entry name" value="ANTHRAX TOXIN RECEPTOR"/>
    <property type="match status" value="1"/>
</dbReference>
<dbReference type="Proteomes" id="UP001249851">
    <property type="component" value="Unassembled WGS sequence"/>
</dbReference>
<organism evidence="7 8">
    <name type="scientific">Acropora cervicornis</name>
    <name type="common">Staghorn coral</name>
    <dbReference type="NCBI Taxonomy" id="6130"/>
    <lineage>
        <taxon>Eukaryota</taxon>
        <taxon>Metazoa</taxon>
        <taxon>Cnidaria</taxon>
        <taxon>Anthozoa</taxon>
        <taxon>Hexacorallia</taxon>
        <taxon>Scleractinia</taxon>
        <taxon>Astrocoeniina</taxon>
        <taxon>Acroporidae</taxon>
        <taxon>Acropora</taxon>
    </lineage>
</organism>
<evidence type="ECO:0000256" key="2">
    <source>
        <dbReference type="ARBA" id="ARBA00022692"/>
    </source>
</evidence>
<sequence>MDFLPSRRLQAFSYFLLASGVVLAHSDNIPVRLEECQENFVQVGCYKDKTRPLPKLLLNMRNSELRTGWDNWEEFLKRLACRCAEKTRREAYTYFGLQFYGECWSGVKENVTYDNDGISRGCVGEKPRKRCRHVDRVCVGKAKRNFIYRLIKPTSSAGN</sequence>
<feature type="chain" id="PRO_5042162080" evidence="6">
    <location>
        <begin position="27"/>
        <end position="159"/>
    </location>
</feature>
<comment type="subcellular location">
    <subcellularLocation>
        <location evidence="1">Membrane</location>
        <topology evidence="1">Single-pass membrane protein</topology>
    </subcellularLocation>
</comment>
<evidence type="ECO:0000256" key="6">
    <source>
        <dbReference type="SAM" id="SignalP"/>
    </source>
</evidence>
<evidence type="ECO:0000313" key="8">
    <source>
        <dbReference type="Proteomes" id="UP001249851"/>
    </source>
</evidence>
<dbReference type="AlphaFoldDB" id="A0AAD9PWA6"/>
<keyword evidence="4" id="KW-1133">Transmembrane helix</keyword>
<accession>A0AAD9PWA6</accession>
<proteinExistence type="predicted"/>